<evidence type="ECO:0000256" key="7">
    <source>
        <dbReference type="PIRSR" id="PIRSR624869-2"/>
    </source>
</evidence>
<evidence type="ECO:0000259" key="10">
    <source>
        <dbReference type="Pfam" id="PF06702"/>
    </source>
</evidence>
<keyword evidence="5" id="KW-0325">Glycoprotein</keyword>
<keyword evidence="7" id="KW-0547">Nucleotide-binding</keyword>
<accession>A0A9J6CJV0</accession>
<evidence type="ECO:0000256" key="3">
    <source>
        <dbReference type="ARBA" id="ARBA00023034"/>
    </source>
</evidence>
<dbReference type="PANTHER" id="PTHR12450:SF22">
    <property type="entry name" value="EXTRACELLULAR SERINE_THREONINE PROTEIN CG31145"/>
    <property type="match status" value="1"/>
</dbReference>
<reference evidence="11" key="1">
    <citation type="submission" date="2021-03" db="EMBL/GenBank/DDBJ databases">
        <title>Chromosome level genome of the anhydrobiotic midge Polypedilum vanderplanki.</title>
        <authorList>
            <person name="Yoshida Y."/>
            <person name="Kikawada T."/>
            <person name="Gusev O."/>
        </authorList>
    </citation>
    <scope>NUCLEOTIDE SEQUENCE</scope>
    <source>
        <strain evidence="11">NIAS01</strain>
        <tissue evidence="11">Whole body or cell culture</tissue>
    </source>
</reference>
<organism evidence="11 12">
    <name type="scientific">Polypedilum vanderplanki</name>
    <name type="common">Sleeping chironomid midge</name>
    <dbReference type="NCBI Taxonomy" id="319348"/>
    <lineage>
        <taxon>Eukaryota</taxon>
        <taxon>Metazoa</taxon>
        <taxon>Ecdysozoa</taxon>
        <taxon>Arthropoda</taxon>
        <taxon>Hexapoda</taxon>
        <taxon>Insecta</taxon>
        <taxon>Pterygota</taxon>
        <taxon>Neoptera</taxon>
        <taxon>Endopterygota</taxon>
        <taxon>Diptera</taxon>
        <taxon>Nematocera</taxon>
        <taxon>Chironomoidea</taxon>
        <taxon>Chironomidae</taxon>
        <taxon>Chironominae</taxon>
        <taxon>Polypedilum</taxon>
        <taxon>Polypedilum</taxon>
    </lineage>
</organism>
<dbReference type="EMBL" id="JADBJN010000001">
    <property type="protein sequence ID" value="KAG5682268.1"/>
    <property type="molecule type" value="Genomic_DNA"/>
</dbReference>
<proteinExistence type="inferred from homology"/>
<feature type="transmembrane region" description="Helical" evidence="9">
    <location>
        <begin position="12"/>
        <end position="37"/>
    </location>
</feature>
<protein>
    <recommendedName>
        <fullName evidence="10">FAM20 C-terminal domain-containing protein</fullName>
    </recommendedName>
</protein>
<dbReference type="CDD" id="cd10314">
    <property type="entry name" value="FAM20_C"/>
    <property type="match status" value="1"/>
</dbReference>
<feature type="binding site" evidence="7">
    <location>
        <position position="171"/>
    </location>
    <ligand>
        <name>ATP</name>
        <dbReference type="ChEBI" id="CHEBI:30616"/>
    </ligand>
</feature>
<comment type="subcellular location">
    <subcellularLocation>
        <location evidence="1">Golgi apparatus</location>
    </subcellularLocation>
</comment>
<keyword evidence="8" id="KW-0464">Manganese</keyword>
<keyword evidence="9" id="KW-0812">Transmembrane</keyword>
<evidence type="ECO:0000256" key="1">
    <source>
        <dbReference type="ARBA" id="ARBA00004555"/>
    </source>
</evidence>
<feature type="binding site" evidence="7">
    <location>
        <position position="380"/>
    </location>
    <ligand>
        <name>ATP</name>
        <dbReference type="ChEBI" id="CHEBI:30616"/>
    </ligand>
</feature>
<dbReference type="GO" id="GO:0004674">
    <property type="term" value="F:protein serine/threonine kinase activity"/>
    <property type="evidence" value="ECO:0007669"/>
    <property type="project" value="TreeGrafter"/>
</dbReference>
<keyword evidence="8" id="KW-0479">Metal-binding</keyword>
<evidence type="ECO:0000256" key="4">
    <source>
        <dbReference type="ARBA" id="ARBA00023157"/>
    </source>
</evidence>
<comment type="cofactor">
    <cofactor evidence="8">
        <name>Mn(2+)</name>
        <dbReference type="ChEBI" id="CHEBI:29035"/>
    </cofactor>
</comment>
<keyword evidence="7" id="KW-0067">ATP-binding</keyword>
<dbReference type="Pfam" id="PF06702">
    <property type="entry name" value="Fam20C"/>
    <property type="match status" value="1"/>
</dbReference>
<feature type="binding site" evidence="7">
    <location>
        <begin position="290"/>
        <end position="293"/>
    </location>
    <ligand>
        <name>ATP</name>
        <dbReference type="ChEBI" id="CHEBI:30616"/>
    </ligand>
</feature>
<name>A0A9J6CJV0_POLVA</name>
<evidence type="ECO:0000313" key="11">
    <source>
        <dbReference type="EMBL" id="KAG5682268.1"/>
    </source>
</evidence>
<dbReference type="OrthoDB" id="8583677at2759"/>
<evidence type="ECO:0000256" key="6">
    <source>
        <dbReference type="PIRSR" id="PIRSR624869-1"/>
    </source>
</evidence>
<evidence type="ECO:0000256" key="8">
    <source>
        <dbReference type="PIRSR" id="PIRSR624869-3"/>
    </source>
</evidence>
<keyword evidence="12" id="KW-1185">Reference proteome</keyword>
<dbReference type="Proteomes" id="UP001107558">
    <property type="component" value="Chromosome 1"/>
</dbReference>
<comment type="caution">
    <text evidence="11">The sequence shown here is derived from an EMBL/GenBank/DDBJ whole genome shotgun (WGS) entry which is preliminary data.</text>
</comment>
<keyword evidence="3" id="KW-0333">Golgi apparatus</keyword>
<keyword evidence="9" id="KW-1133">Transmembrane helix</keyword>
<sequence length="467" mass="54381">MAIKQYPIEKSVRYFWISIGVFTLAVIFDIISGLGVVNAIARLFDSKPTIILTEPLVKPKKIITKKEDVIIPSTMNDPYKDLQAIVDGKEIPEKYKDIIIDSHHLNVDSNPSIGELLNITVDKYSTYLELFQAGITQHEMYPEDDWVVQKLLHKLATKTIKHAYEKEGGTQFKMIVKYSDGYRAMFKPMRNTRTQQKNINHFYFNDYERHNGEIAAYHLDKILKFRRAVPIVGRSINLTSELFPVADDELFHTFYISPAGKVCFTGRCDTYCDSFHGICGNPHMLEGSFAAYLPRDKRAYRKVWRSPWRRSYDKRRLNPWEVDDNYCQIVRKIPPYDSGRRMLDMMDMAILDFFIGNEDRHHYETFKTFNENDTFIIHLDHGRSFGLPFHDNLPILSPVKQCCMIRKSTLKTLLDFHNGEKKLSAALNDSMKSDPLSPVLWEPHLEALDRRNVIILETIRNCIKKVD</sequence>
<dbReference type="AlphaFoldDB" id="A0A9J6CJV0"/>
<keyword evidence="9" id="KW-0472">Membrane</keyword>
<dbReference type="GO" id="GO:0046872">
    <property type="term" value="F:metal ion binding"/>
    <property type="evidence" value="ECO:0007669"/>
    <property type="project" value="UniProtKB-KW"/>
</dbReference>
<dbReference type="InterPro" id="IPR009581">
    <property type="entry name" value="FAM20_C"/>
</dbReference>
<feature type="domain" description="FAM20 C-terminal" evidence="10">
    <location>
        <begin position="254"/>
        <end position="465"/>
    </location>
</feature>
<feature type="binding site" evidence="7">
    <location>
        <position position="208"/>
    </location>
    <ligand>
        <name>ATP</name>
        <dbReference type="ChEBI" id="CHEBI:30616"/>
    </ligand>
</feature>
<evidence type="ECO:0000256" key="2">
    <source>
        <dbReference type="ARBA" id="ARBA00006557"/>
    </source>
</evidence>
<evidence type="ECO:0000256" key="9">
    <source>
        <dbReference type="SAM" id="Phobius"/>
    </source>
</evidence>
<feature type="binding site" evidence="8">
    <location>
        <position position="380"/>
    </location>
    <ligand>
        <name>Mn(2+)</name>
        <dbReference type="ChEBI" id="CHEBI:29035"/>
    </ligand>
</feature>
<keyword evidence="4" id="KW-1015">Disulfide bond</keyword>
<comment type="similarity">
    <text evidence="2">Belongs to the FAM20 family.</text>
</comment>
<evidence type="ECO:0000256" key="5">
    <source>
        <dbReference type="ARBA" id="ARBA00023180"/>
    </source>
</evidence>
<feature type="binding site" evidence="7">
    <location>
        <position position="364"/>
    </location>
    <ligand>
        <name>ATP</name>
        <dbReference type="ChEBI" id="CHEBI:30616"/>
    </ligand>
</feature>
<dbReference type="GO" id="GO:0005524">
    <property type="term" value="F:ATP binding"/>
    <property type="evidence" value="ECO:0007669"/>
    <property type="project" value="UniProtKB-KW"/>
</dbReference>
<gene>
    <name evidence="11" type="ORF">PVAND_011632</name>
</gene>
<evidence type="ECO:0000313" key="12">
    <source>
        <dbReference type="Proteomes" id="UP001107558"/>
    </source>
</evidence>
<feature type="active site" evidence="6">
    <location>
        <position position="359"/>
    </location>
</feature>
<feature type="binding site" evidence="7">
    <location>
        <position position="187"/>
    </location>
    <ligand>
        <name>ATP</name>
        <dbReference type="ChEBI" id="CHEBI:30616"/>
    </ligand>
</feature>
<feature type="binding site" evidence="8">
    <location>
        <position position="208"/>
    </location>
    <ligand>
        <name>Mn(2+)</name>
        <dbReference type="ChEBI" id="CHEBI:29035"/>
    </ligand>
</feature>
<dbReference type="GO" id="GO:0005794">
    <property type="term" value="C:Golgi apparatus"/>
    <property type="evidence" value="ECO:0007669"/>
    <property type="project" value="UniProtKB-SubCell"/>
</dbReference>
<dbReference type="InterPro" id="IPR024869">
    <property type="entry name" value="FAM20"/>
</dbReference>
<dbReference type="PANTHER" id="PTHR12450">
    <property type="entry name" value="DENTIN MATRIX PROTEIN 4 PROTEIN FAM20"/>
    <property type="match status" value="1"/>
</dbReference>